<dbReference type="EMBL" id="AUZY01001120">
    <property type="protein sequence ID" value="EQD76161.1"/>
    <property type="molecule type" value="Genomic_DNA"/>
</dbReference>
<dbReference type="PANTHER" id="PTHR11070:SF2">
    <property type="entry name" value="ATP-DEPENDENT DNA HELICASE SRS2"/>
    <property type="match status" value="1"/>
</dbReference>
<proteinExistence type="inferred from homology"/>
<dbReference type="GO" id="GO:0043138">
    <property type="term" value="F:3'-5' DNA helicase activity"/>
    <property type="evidence" value="ECO:0007669"/>
    <property type="project" value="UniProtKB-EC"/>
</dbReference>
<dbReference type="GO" id="GO:0005524">
    <property type="term" value="F:ATP binding"/>
    <property type="evidence" value="ECO:0007669"/>
    <property type="project" value="UniProtKB-KW"/>
</dbReference>
<comment type="similarity">
    <text evidence="1">Belongs to the helicase family. UvrD subfamily.</text>
</comment>
<dbReference type="Pfam" id="PF21196">
    <property type="entry name" value="PcrA_UvrD_tudor"/>
    <property type="match status" value="1"/>
</dbReference>
<dbReference type="InterPro" id="IPR014017">
    <property type="entry name" value="DNA_helicase_UvrD-like_C"/>
</dbReference>
<dbReference type="PANTHER" id="PTHR11070">
    <property type="entry name" value="UVRD / RECB / PCRA DNA HELICASE FAMILY MEMBER"/>
    <property type="match status" value="1"/>
</dbReference>
<comment type="catalytic activity">
    <reaction evidence="8">
        <text>Couples ATP hydrolysis with the unwinding of duplex DNA by translocating in the 3'-5' direction.</text>
        <dbReference type="EC" id="5.6.2.4"/>
    </reaction>
</comment>
<evidence type="ECO:0000259" key="11">
    <source>
        <dbReference type="PROSITE" id="PS51198"/>
    </source>
</evidence>
<dbReference type="GO" id="GO:0016787">
    <property type="term" value="F:hydrolase activity"/>
    <property type="evidence" value="ECO:0007669"/>
    <property type="project" value="UniProtKB-KW"/>
</dbReference>
<dbReference type="InterPro" id="IPR027417">
    <property type="entry name" value="P-loop_NTPase"/>
</dbReference>
<protein>
    <recommendedName>
        <fullName evidence="9">DNA 3'-5' helicase</fullName>
        <ecNumber evidence="9">5.6.2.4</ecNumber>
    </recommendedName>
</protein>
<evidence type="ECO:0000256" key="7">
    <source>
        <dbReference type="ARBA" id="ARBA00023235"/>
    </source>
</evidence>
<dbReference type="GO" id="GO:0000725">
    <property type="term" value="P:recombinational repair"/>
    <property type="evidence" value="ECO:0007669"/>
    <property type="project" value="TreeGrafter"/>
</dbReference>
<comment type="caution">
    <text evidence="13">The sequence shown here is derived from an EMBL/GenBank/DDBJ whole genome shotgun (WGS) entry which is preliminary data.</text>
</comment>
<keyword evidence="4 13" id="KW-0347">Helicase</keyword>
<feature type="domain" description="UvrD-like helicase C-terminal" evidence="12">
    <location>
        <begin position="287"/>
        <end position="569"/>
    </location>
</feature>
<dbReference type="Gene3D" id="3.40.50.300">
    <property type="entry name" value="P-loop containing nucleotide triphosphate hydrolases"/>
    <property type="match status" value="2"/>
</dbReference>
<feature type="domain" description="UvrD-like helicase ATP-binding" evidence="11">
    <location>
        <begin position="8"/>
        <end position="286"/>
    </location>
</feature>
<dbReference type="GO" id="GO:0005829">
    <property type="term" value="C:cytosol"/>
    <property type="evidence" value="ECO:0007669"/>
    <property type="project" value="TreeGrafter"/>
</dbReference>
<evidence type="ECO:0000256" key="3">
    <source>
        <dbReference type="ARBA" id="ARBA00022801"/>
    </source>
</evidence>
<accession>T1BTB9</accession>
<dbReference type="CDD" id="cd18807">
    <property type="entry name" value="SF1_C_UvrD"/>
    <property type="match status" value="1"/>
</dbReference>
<dbReference type="InterPro" id="IPR014016">
    <property type="entry name" value="UvrD-like_ATP-bd"/>
</dbReference>
<dbReference type="Gene3D" id="1.10.486.10">
    <property type="entry name" value="PCRA, domain 4"/>
    <property type="match status" value="1"/>
</dbReference>
<dbReference type="PROSITE" id="PS51217">
    <property type="entry name" value="UVRD_HELICASE_CTER"/>
    <property type="match status" value="1"/>
</dbReference>
<dbReference type="CDD" id="cd17932">
    <property type="entry name" value="DEXQc_UvrD"/>
    <property type="match status" value="1"/>
</dbReference>
<evidence type="ECO:0000256" key="9">
    <source>
        <dbReference type="ARBA" id="ARBA00034808"/>
    </source>
</evidence>
<keyword evidence="3" id="KW-0378">Hydrolase</keyword>
<reference evidence="13" key="1">
    <citation type="submission" date="2013-08" db="EMBL/GenBank/DDBJ databases">
        <authorList>
            <person name="Mendez C."/>
            <person name="Richter M."/>
            <person name="Ferrer M."/>
            <person name="Sanchez J."/>
        </authorList>
    </citation>
    <scope>NUCLEOTIDE SEQUENCE</scope>
</reference>
<comment type="catalytic activity">
    <reaction evidence="10">
        <text>ATP + H2O = ADP + phosphate + H(+)</text>
        <dbReference type="Rhea" id="RHEA:13065"/>
        <dbReference type="ChEBI" id="CHEBI:15377"/>
        <dbReference type="ChEBI" id="CHEBI:15378"/>
        <dbReference type="ChEBI" id="CHEBI:30616"/>
        <dbReference type="ChEBI" id="CHEBI:43474"/>
        <dbReference type="ChEBI" id="CHEBI:456216"/>
        <dbReference type="EC" id="5.6.2.4"/>
    </reaction>
</comment>
<gene>
    <name evidence="13" type="ORF">B1B_01866</name>
</gene>
<name>T1BTB9_9ZZZZ</name>
<dbReference type="PROSITE" id="PS51198">
    <property type="entry name" value="UVRD_HELICASE_ATP_BIND"/>
    <property type="match status" value="1"/>
</dbReference>
<keyword evidence="7" id="KW-0413">Isomerase</keyword>
<dbReference type="Pfam" id="PF13361">
    <property type="entry name" value="UvrD_C"/>
    <property type="match status" value="1"/>
</dbReference>
<keyword evidence="5" id="KW-0067">ATP-binding</keyword>
<dbReference type="InterPro" id="IPR000212">
    <property type="entry name" value="DNA_helicase_UvrD/REP"/>
</dbReference>
<evidence type="ECO:0000313" key="13">
    <source>
        <dbReference type="EMBL" id="EQD76161.1"/>
    </source>
</evidence>
<dbReference type="GO" id="GO:0003677">
    <property type="term" value="F:DNA binding"/>
    <property type="evidence" value="ECO:0007669"/>
    <property type="project" value="UniProtKB-KW"/>
</dbReference>
<reference evidence="13" key="2">
    <citation type="journal article" date="2014" name="ISME J.">
        <title>Microbial stratification in low pH oxic and suboxic macroscopic growths along an acid mine drainage.</title>
        <authorList>
            <person name="Mendez-Garcia C."/>
            <person name="Mesa V."/>
            <person name="Sprenger R.R."/>
            <person name="Richter M."/>
            <person name="Diez M.S."/>
            <person name="Solano J."/>
            <person name="Bargiela R."/>
            <person name="Golyshina O.V."/>
            <person name="Manteca A."/>
            <person name="Ramos J.L."/>
            <person name="Gallego J.R."/>
            <person name="Llorente I."/>
            <person name="Martins Dos Santos V.A."/>
            <person name="Jensen O.N."/>
            <person name="Pelaez A.I."/>
            <person name="Sanchez J."/>
            <person name="Ferrer M."/>
        </authorList>
    </citation>
    <scope>NUCLEOTIDE SEQUENCE</scope>
</reference>
<dbReference type="Pfam" id="PF00580">
    <property type="entry name" value="UvrD-helicase"/>
    <property type="match status" value="1"/>
</dbReference>
<dbReference type="GO" id="GO:0033202">
    <property type="term" value="C:DNA helicase complex"/>
    <property type="evidence" value="ECO:0007669"/>
    <property type="project" value="TreeGrafter"/>
</dbReference>
<evidence type="ECO:0000256" key="8">
    <source>
        <dbReference type="ARBA" id="ARBA00034617"/>
    </source>
</evidence>
<dbReference type="Gene3D" id="1.10.10.160">
    <property type="match status" value="1"/>
</dbReference>
<sequence length="727" mass="81608">MNTNRLLAALNPEQREAVTLPTGPVLVLAGAGSGKTRVLVHRIAWRIETEGTAPQSVLAVTFTNKAAREMRARVLALVGPGAQSMWLGTFHSVAYRILSRHAREAGLRPDFTILDEDDQRRLIRQLIRERQWDEREFPPALAQWYINQKKDAGLRASQVPDGAGREDRALRDLYQGYETKLRSLGAADFAELLFCCHDLWQAHPALLESYRSRFREILVDEFQDTNTLQYLWFRTLTGTHGNPFVVGDDDQAIYGWRGGRVEHVLRFSKDFEGTRVIRLEQNYRSSGAILSAANALIAHNPSRLGKTLWTASETGKRPVSFTADDELEEADYIVTRIQQTLSGGQPAGTLAVLYRSNAQSRVIEETLVRQEIPYRIYGGVRFFERSEIKDTLAYLRLMTDPETDPAFERIFNVPTRGLGERTFERVREHARLKGVSLAASATALAQSVGVPKDRSARALCGLVETLASMREAIRPLDLPGQVERVIALSRLAEFYQADDPLRAQTRQESLAELVNAAAGYEPDPELEPAPDEFAGLRAFLGQMALATEPESRPEHPGEIQLMSLHAAKGLEFHTVFISGLEEGLLPHSRATETAGGLEEERRLFYVGITRAERQLYLTRARRRRLHGHYTDTLPSRFLLEIPADHLASGEPRMVTRAPRSRVSYRFPDTDPGLPVTVGQRVRHPRFGEGVVLNHEGSGPQCRIHVRFEGSGAKWLVWGQARLEALEP</sequence>
<dbReference type="EC" id="5.6.2.4" evidence="9"/>
<evidence type="ECO:0000256" key="5">
    <source>
        <dbReference type="ARBA" id="ARBA00022840"/>
    </source>
</evidence>
<organism evidence="13">
    <name type="scientific">mine drainage metagenome</name>
    <dbReference type="NCBI Taxonomy" id="410659"/>
    <lineage>
        <taxon>unclassified sequences</taxon>
        <taxon>metagenomes</taxon>
        <taxon>ecological metagenomes</taxon>
    </lineage>
</organism>
<evidence type="ECO:0000259" key="12">
    <source>
        <dbReference type="PROSITE" id="PS51217"/>
    </source>
</evidence>
<dbReference type="InterPro" id="IPR013986">
    <property type="entry name" value="DExx_box_DNA_helicase_dom_sf"/>
</dbReference>
<keyword evidence="6" id="KW-0238">DNA-binding</keyword>
<dbReference type="AlphaFoldDB" id="T1BTB9"/>
<evidence type="ECO:0000256" key="4">
    <source>
        <dbReference type="ARBA" id="ARBA00022806"/>
    </source>
</evidence>
<evidence type="ECO:0000256" key="2">
    <source>
        <dbReference type="ARBA" id="ARBA00022741"/>
    </source>
</evidence>
<evidence type="ECO:0000256" key="6">
    <source>
        <dbReference type="ARBA" id="ARBA00023125"/>
    </source>
</evidence>
<keyword evidence="2" id="KW-0547">Nucleotide-binding</keyword>
<dbReference type="SUPFAM" id="SSF52540">
    <property type="entry name" value="P-loop containing nucleoside triphosphate hydrolases"/>
    <property type="match status" value="1"/>
</dbReference>
<evidence type="ECO:0000256" key="1">
    <source>
        <dbReference type="ARBA" id="ARBA00009922"/>
    </source>
</evidence>
<evidence type="ECO:0000256" key="10">
    <source>
        <dbReference type="ARBA" id="ARBA00048988"/>
    </source>
</evidence>